<feature type="transmembrane region" description="Helical" evidence="8">
    <location>
        <begin position="177"/>
        <end position="197"/>
    </location>
</feature>
<feature type="transmembrane region" description="Helical" evidence="8">
    <location>
        <begin position="209"/>
        <end position="233"/>
    </location>
</feature>
<dbReference type="PANTHER" id="PTHR34975:SF2">
    <property type="entry name" value="SPORE GERMINATION PROTEIN A2"/>
    <property type="match status" value="1"/>
</dbReference>
<feature type="transmembrane region" description="Helical" evidence="8">
    <location>
        <begin position="33"/>
        <end position="53"/>
    </location>
</feature>
<dbReference type="KEGG" id="clt:CM240_2310"/>
<feature type="transmembrane region" description="Helical" evidence="8">
    <location>
        <begin position="298"/>
        <end position="317"/>
    </location>
</feature>
<dbReference type="AlphaFoldDB" id="W6S549"/>
<sequence>MHQLRMTLLVSIIGAGGFAFSRGLGEYVGKNGWIITVVCGAISLISMYLILYISKVNGYVGIGEIVENSLGKFVGRIVLIEFAIFIIINGSLQVRDYAEVIKLYLLNRTPIQLILLVLILLSTYLIIGRIEALIKFNEITVWIMLVPALVVLLFVIGRGKITNVLPFFDFEKTKFLQGIKVGINSFTSFEILYFLLPRLKEEERKKLKYSVAGVVGIAVAFYILLYTAIIYYFGAEESQHLLWPFIGLVKSIDIPGTFIERWDGLILMIYMIFNFAAFVNIYYGAAYITKKVFNFKRMVNSFSIVSVLFYIGSMLPKNILENNALQDNFLSYLFLINNIVIPIVLIIGLKIRRGRYEEA</sequence>
<evidence type="ECO:0000256" key="7">
    <source>
        <dbReference type="ARBA" id="ARBA00023136"/>
    </source>
</evidence>
<feature type="transmembrane region" description="Helical" evidence="8">
    <location>
        <begin position="139"/>
        <end position="157"/>
    </location>
</feature>
<keyword evidence="5 8" id="KW-0812">Transmembrane</keyword>
<keyword evidence="4" id="KW-0309">Germination</keyword>
<comment type="similarity">
    <text evidence="2">Belongs to the amino acid-polyamine-organocation (APC) superfamily. Spore germination protein (SGP) (TC 2.A.3.9) family.</text>
</comment>
<evidence type="ECO:0000256" key="2">
    <source>
        <dbReference type="ARBA" id="ARBA00007998"/>
    </source>
</evidence>
<feature type="transmembrane region" description="Helical" evidence="8">
    <location>
        <begin position="73"/>
        <end position="90"/>
    </location>
</feature>
<dbReference type="GO" id="GO:0016020">
    <property type="term" value="C:membrane"/>
    <property type="evidence" value="ECO:0007669"/>
    <property type="project" value="UniProtKB-SubCell"/>
</dbReference>
<reference evidence="9 10" key="1">
    <citation type="submission" date="2013-11" db="EMBL/GenBank/DDBJ databases">
        <title>Complete genome sequence of Clostridum sp. M2/40.</title>
        <authorList>
            <person name="Wibberg D."/>
            <person name="Puehler A."/>
            <person name="Schlueter A."/>
        </authorList>
    </citation>
    <scope>NUCLEOTIDE SEQUENCE [LARGE SCALE GENOMIC DNA]</scope>
    <source>
        <strain evidence="10">M2/40</strain>
    </source>
</reference>
<evidence type="ECO:0000313" key="10">
    <source>
        <dbReference type="Proteomes" id="UP000019426"/>
    </source>
</evidence>
<keyword evidence="3" id="KW-0813">Transport</keyword>
<dbReference type="Proteomes" id="UP000019426">
    <property type="component" value="Chromosome M2/40_rep1"/>
</dbReference>
<name>W6S549_9CLOT</name>
<evidence type="ECO:0000256" key="6">
    <source>
        <dbReference type="ARBA" id="ARBA00022989"/>
    </source>
</evidence>
<evidence type="ECO:0000256" key="5">
    <source>
        <dbReference type="ARBA" id="ARBA00022692"/>
    </source>
</evidence>
<evidence type="ECO:0000256" key="8">
    <source>
        <dbReference type="SAM" id="Phobius"/>
    </source>
</evidence>
<dbReference type="InterPro" id="IPR004761">
    <property type="entry name" value="Spore_GerAB"/>
</dbReference>
<feature type="transmembrane region" description="Helical" evidence="8">
    <location>
        <begin position="110"/>
        <end position="127"/>
    </location>
</feature>
<dbReference type="GO" id="GO:0009847">
    <property type="term" value="P:spore germination"/>
    <property type="evidence" value="ECO:0007669"/>
    <property type="project" value="InterPro"/>
</dbReference>
<keyword evidence="7 8" id="KW-0472">Membrane</keyword>
<dbReference type="eggNOG" id="COG0814">
    <property type="taxonomic scope" value="Bacteria"/>
</dbReference>
<keyword evidence="10" id="KW-1185">Reference proteome</keyword>
<dbReference type="EMBL" id="HG917868">
    <property type="protein sequence ID" value="CDM69447.2"/>
    <property type="molecule type" value="Genomic_DNA"/>
</dbReference>
<dbReference type="STRING" id="1216932.CM240_2310"/>
<organism evidence="9 10">
    <name type="scientific">Clostridium bornimense</name>
    <dbReference type="NCBI Taxonomy" id="1216932"/>
    <lineage>
        <taxon>Bacteria</taxon>
        <taxon>Bacillati</taxon>
        <taxon>Bacillota</taxon>
        <taxon>Clostridia</taxon>
        <taxon>Eubacteriales</taxon>
        <taxon>Clostridiaceae</taxon>
        <taxon>Clostridium</taxon>
    </lineage>
</organism>
<comment type="subcellular location">
    <subcellularLocation>
        <location evidence="1">Membrane</location>
        <topology evidence="1">Multi-pass membrane protein</topology>
    </subcellularLocation>
</comment>
<accession>W6S549</accession>
<dbReference type="Gene3D" id="1.20.1740.10">
    <property type="entry name" value="Amino acid/polyamine transporter I"/>
    <property type="match status" value="1"/>
</dbReference>
<feature type="transmembrane region" description="Helical" evidence="8">
    <location>
        <begin position="265"/>
        <end position="286"/>
    </location>
</feature>
<dbReference type="Pfam" id="PF03845">
    <property type="entry name" value="Spore_permease"/>
    <property type="match status" value="1"/>
</dbReference>
<evidence type="ECO:0000256" key="3">
    <source>
        <dbReference type="ARBA" id="ARBA00022448"/>
    </source>
</evidence>
<gene>
    <name evidence="9" type="ORF">CM240_2310</name>
</gene>
<evidence type="ECO:0000313" key="9">
    <source>
        <dbReference type="EMBL" id="CDM69447.2"/>
    </source>
</evidence>
<feature type="transmembrane region" description="Helical" evidence="8">
    <location>
        <begin position="329"/>
        <end position="349"/>
    </location>
</feature>
<evidence type="ECO:0000256" key="1">
    <source>
        <dbReference type="ARBA" id="ARBA00004141"/>
    </source>
</evidence>
<proteinExistence type="inferred from homology"/>
<dbReference type="PANTHER" id="PTHR34975">
    <property type="entry name" value="SPORE GERMINATION PROTEIN A2"/>
    <property type="match status" value="1"/>
</dbReference>
<evidence type="ECO:0000256" key="4">
    <source>
        <dbReference type="ARBA" id="ARBA00022544"/>
    </source>
</evidence>
<dbReference type="NCBIfam" id="TIGR00912">
    <property type="entry name" value="2A0309"/>
    <property type="match status" value="1"/>
</dbReference>
<protein>
    <submittedName>
        <fullName evidence="9">Spore germination protein</fullName>
    </submittedName>
</protein>
<keyword evidence="6 8" id="KW-1133">Transmembrane helix</keyword>